<reference evidence="1" key="1">
    <citation type="submission" date="2018-05" db="EMBL/GenBank/DDBJ databases">
        <authorList>
            <person name="Lanie J.A."/>
            <person name="Ng W.-L."/>
            <person name="Kazmierczak K.M."/>
            <person name="Andrzejewski T.M."/>
            <person name="Davidsen T.M."/>
            <person name="Wayne K.J."/>
            <person name="Tettelin H."/>
            <person name="Glass J.I."/>
            <person name="Rusch D."/>
            <person name="Podicherti R."/>
            <person name="Tsui H.-C.T."/>
            <person name="Winkler M.E."/>
        </authorList>
    </citation>
    <scope>NUCLEOTIDE SEQUENCE</scope>
</reference>
<dbReference type="EMBL" id="UINC01004226">
    <property type="protein sequence ID" value="SVA12767.1"/>
    <property type="molecule type" value="Genomic_DNA"/>
</dbReference>
<protein>
    <submittedName>
        <fullName evidence="1">Uncharacterized protein</fullName>
    </submittedName>
</protein>
<organism evidence="1">
    <name type="scientific">marine metagenome</name>
    <dbReference type="NCBI Taxonomy" id="408172"/>
    <lineage>
        <taxon>unclassified sequences</taxon>
        <taxon>metagenomes</taxon>
        <taxon>ecological metagenomes</taxon>
    </lineage>
</organism>
<sequence>MEFVYGVGVQIYFLNRDSSWFVRIHKFFSAFHTYLLHY</sequence>
<evidence type="ECO:0000313" key="1">
    <source>
        <dbReference type="EMBL" id="SVA12767.1"/>
    </source>
</evidence>
<dbReference type="AlphaFoldDB" id="A0A381TDH2"/>
<accession>A0A381TDH2</accession>
<gene>
    <name evidence="1" type="ORF">METZ01_LOCUS65621</name>
</gene>
<proteinExistence type="predicted"/>
<name>A0A381TDH2_9ZZZZ</name>